<evidence type="ECO:0000313" key="2">
    <source>
        <dbReference type="EMBL" id="UQC83107.1"/>
    </source>
</evidence>
<feature type="compositionally biased region" description="Basic and acidic residues" evidence="1">
    <location>
        <begin position="85"/>
        <end position="117"/>
    </location>
</feature>
<dbReference type="RefSeq" id="XP_049144729.1">
    <property type="nucleotide sequence ID" value="XM_049287586.1"/>
</dbReference>
<keyword evidence="3" id="KW-1185">Reference proteome</keyword>
<gene>
    <name evidence="2" type="ORF">CLUP02_08600</name>
</gene>
<name>A0A9Q8WHM0_9PEZI</name>
<dbReference type="AlphaFoldDB" id="A0A9Q8WHM0"/>
<evidence type="ECO:0000256" key="1">
    <source>
        <dbReference type="SAM" id="MobiDB-lite"/>
    </source>
</evidence>
<dbReference type="EMBL" id="CP019476">
    <property type="protein sequence ID" value="UQC83107.1"/>
    <property type="molecule type" value="Genomic_DNA"/>
</dbReference>
<dbReference type="Proteomes" id="UP000830671">
    <property type="component" value="Chromosome 4"/>
</dbReference>
<sequence length="398" mass="43797">MANTGASCGHVQLHRGRKHQLPVLAFDFSFADNARGGCNDGREGFNAQPAGAIAGLSRAEHKFHRETSVSRTFTAICSNIAKTLTMDRPDKKSDTEGPERHQGSRKEAESSRSRTTEYLEDDANSRSGGCGNSKMETDTGVLAVIMNQSILSPCPVAASLSGYVMDEKQRCGVNESIVVFTVRHLLRVECVALSVLPNVSAGEMHRPLHIIRGGIRSVRYKKIYVCRTNWYQTIATKLGGGKAHVSTSEVCFEPYPRLTNVLIYVIPRFRGRGYPCREIIKVRLGSGLILTAQIEEKASSGHSHRDDQPSRIPIELLSMLKSSNLTMSSLPSRGSPLDMSCACANGVSCLRYRCYQNNFCGLGISPELSVYQSTLLDPSLCFRAWDLRDPFVHVNPII</sequence>
<dbReference type="KEGG" id="clup:CLUP02_08600"/>
<organism evidence="2 3">
    <name type="scientific">Colletotrichum lupini</name>
    <dbReference type="NCBI Taxonomy" id="145971"/>
    <lineage>
        <taxon>Eukaryota</taxon>
        <taxon>Fungi</taxon>
        <taxon>Dikarya</taxon>
        <taxon>Ascomycota</taxon>
        <taxon>Pezizomycotina</taxon>
        <taxon>Sordariomycetes</taxon>
        <taxon>Hypocreomycetidae</taxon>
        <taxon>Glomerellales</taxon>
        <taxon>Glomerellaceae</taxon>
        <taxon>Colletotrichum</taxon>
        <taxon>Colletotrichum acutatum species complex</taxon>
    </lineage>
</organism>
<accession>A0A9Q8WHM0</accession>
<reference evidence="2" key="1">
    <citation type="journal article" date="2021" name="Mol. Plant Microbe Interact.">
        <title>Complete Genome Sequence of the Plant-Pathogenic Fungus Colletotrichum lupini.</title>
        <authorList>
            <person name="Baroncelli R."/>
            <person name="Pensec F."/>
            <person name="Da Lio D."/>
            <person name="Boufleur T."/>
            <person name="Vicente I."/>
            <person name="Sarrocco S."/>
            <person name="Picot A."/>
            <person name="Baraldi E."/>
            <person name="Sukno S."/>
            <person name="Thon M."/>
            <person name="Le Floch G."/>
        </authorList>
    </citation>
    <scope>NUCLEOTIDE SEQUENCE</scope>
    <source>
        <strain evidence="2">IMI 504893</strain>
    </source>
</reference>
<feature type="region of interest" description="Disordered" evidence="1">
    <location>
        <begin position="84"/>
        <end position="132"/>
    </location>
</feature>
<dbReference type="GeneID" id="73342596"/>
<protein>
    <submittedName>
        <fullName evidence="2">Uncharacterized protein</fullName>
    </submittedName>
</protein>
<evidence type="ECO:0000313" key="3">
    <source>
        <dbReference type="Proteomes" id="UP000830671"/>
    </source>
</evidence>
<proteinExistence type="predicted"/>